<evidence type="ECO:0000256" key="11">
    <source>
        <dbReference type="ARBA" id="ARBA00023136"/>
    </source>
</evidence>
<feature type="region of interest" description="Disordered" evidence="17">
    <location>
        <begin position="244"/>
        <end position="266"/>
    </location>
</feature>
<dbReference type="GO" id="GO:0004222">
    <property type="term" value="F:metalloendopeptidase activity"/>
    <property type="evidence" value="ECO:0007669"/>
    <property type="project" value="UniProtKB-UniRule"/>
</dbReference>
<evidence type="ECO:0000256" key="4">
    <source>
        <dbReference type="ARBA" id="ARBA00022670"/>
    </source>
</evidence>
<comment type="subcellular location">
    <subcellularLocation>
        <location evidence="2">Membrane</location>
    </subcellularLocation>
</comment>
<gene>
    <name evidence="19" type="ORF">Tco025E_03258</name>
</gene>
<dbReference type="EMBL" id="MKKU01000138">
    <property type="protein sequence ID" value="RNF22368.1"/>
    <property type="molecule type" value="Genomic_DNA"/>
</dbReference>
<evidence type="ECO:0000256" key="16">
    <source>
        <dbReference type="RuleBase" id="RU366077"/>
    </source>
</evidence>
<dbReference type="PANTHER" id="PTHR10942">
    <property type="entry name" value="LEISHMANOLYSIN-LIKE PEPTIDASE"/>
    <property type="match status" value="1"/>
</dbReference>
<keyword evidence="14" id="KW-0325">Glycoprotein</keyword>
<name>A0A3R7NHY7_9TRYP</name>
<keyword evidence="18" id="KW-0812">Transmembrane</keyword>
<dbReference type="Gene3D" id="2.30.34.10">
    <property type="entry name" value="Leishmanolysin domain 4"/>
    <property type="match status" value="1"/>
</dbReference>
<evidence type="ECO:0000256" key="3">
    <source>
        <dbReference type="ARBA" id="ARBA00005860"/>
    </source>
</evidence>
<accession>A0A3R7NHY7</accession>
<keyword evidence="6" id="KW-0732">Signal</keyword>
<keyword evidence="9" id="KW-0130">Cell adhesion</keyword>
<dbReference type="Gene3D" id="2.10.55.10">
    <property type="entry name" value="Leishmanolysin domain 3"/>
    <property type="match status" value="1"/>
</dbReference>
<keyword evidence="12" id="KW-0865">Zymogen</keyword>
<dbReference type="GO" id="GO:0006508">
    <property type="term" value="P:proteolysis"/>
    <property type="evidence" value="ECO:0007669"/>
    <property type="project" value="UniProtKB-KW"/>
</dbReference>
<feature type="transmembrane region" description="Helical" evidence="18">
    <location>
        <begin position="281"/>
        <end position="299"/>
    </location>
</feature>
<comment type="cofactor">
    <cofactor evidence="15 16">
        <name>Zn(2+)</name>
        <dbReference type="ChEBI" id="CHEBI:29105"/>
    </cofactor>
    <text evidence="15 16">Binds 1 zinc ion per subunit.</text>
</comment>
<protein>
    <recommendedName>
        <fullName evidence="16">Leishmanolysin-like peptidase</fullName>
        <ecNumber evidence="16">3.4.24.-</ecNumber>
    </recommendedName>
</protein>
<keyword evidence="18" id="KW-1133">Transmembrane helix</keyword>
<evidence type="ECO:0000256" key="10">
    <source>
        <dbReference type="ARBA" id="ARBA00023049"/>
    </source>
</evidence>
<evidence type="ECO:0000256" key="5">
    <source>
        <dbReference type="ARBA" id="ARBA00022723"/>
    </source>
</evidence>
<keyword evidence="8 15" id="KW-0862">Zinc</keyword>
<dbReference type="Gene3D" id="3.90.132.10">
    <property type="entry name" value="Leishmanolysin , domain 2"/>
    <property type="match status" value="1"/>
</dbReference>
<keyword evidence="5 15" id="KW-0479">Metal-binding</keyword>
<dbReference type="AlphaFoldDB" id="A0A3R7NHY7"/>
<dbReference type="RefSeq" id="XP_029229825.1">
    <property type="nucleotide sequence ID" value="XM_029370178.1"/>
</dbReference>
<dbReference type="GO" id="GO:0007155">
    <property type="term" value="P:cell adhesion"/>
    <property type="evidence" value="ECO:0007669"/>
    <property type="project" value="UniProtKB-KW"/>
</dbReference>
<dbReference type="GO" id="GO:0046872">
    <property type="term" value="F:metal ion binding"/>
    <property type="evidence" value="ECO:0007669"/>
    <property type="project" value="UniProtKB-KW"/>
</dbReference>
<keyword evidence="4 16" id="KW-0645">Protease</keyword>
<evidence type="ECO:0000256" key="14">
    <source>
        <dbReference type="ARBA" id="ARBA00023180"/>
    </source>
</evidence>
<evidence type="ECO:0000256" key="1">
    <source>
        <dbReference type="ARBA" id="ARBA00001249"/>
    </source>
</evidence>
<dbReference type="Pfam" id="PF01457">
    <property type="entry name" value="Peptidase_M8"/>
    <property type="match status" value="1"/>
</dbReference>
<sequence>MSAPGMELEDEGGNGTALSHWKRRNAKDELMSGISGVGYYTALTMAVFVDMGFYQAQWGMAEPMAWGNNSGCELLTQKCLTNGVSKYPEMFCGTEIKHYTCTSDRLALGHCTIYTYQNPLPAQFRYFADPQLGGSSGNLMDYCPYIQPYTNSRCIDGSADLMHGSRVGPKSKCLKGEGLRDPKGSLGDVCAEVSCDNDRVNVRYLGDDTWHACPEGGSIAPDGFFTSGKILCPRHIEVCPQLQKEEDGHSGDKSHSGEDTKPAERIPPPYLPYDISRLHNVLFPIVSTTLFFVVAIVAAC</sequence>
<comment type="catalytic activity">
    <reaction evidence="1">
        <text>Preference for hydrophobic residues at P1 and P1' and basic residues at P2' and P3'. A model nonapeptide is cleaved at -Ala-Tyr-|-Leu-Lys-Lys-.</text>
        <dbReference type="EC" id="3.4.24.36"/>
    </reaction>
</comment>
<organism evidence="19 20">
    <name type="scientific">Trypanosoma conorhini</name>
    <dbReference type="NCBI Taxonomy" id="83891"/>
    <lineage>
        <taxon>Eukaryota</taxon>
        <taxon>Discoba</taxon>
        <taxon>Euglenozoa</taxon>
        <taxon>Kinetoplastea</taxon>
        <taxon>Metakinetoplastina</taxon>
        <taxon>Trypanosomatida</taxon>
        <taxon>Trypanosomatidae</taxon>
        <taxon>Trypanosoma</taxon>
    </lineage>
</organism>
<evidence type="ECO:0000256" key="8">
    <source>
        <dbReference type="ARBA" id="ARBA00022833"/>
    </source>
</evidence>
<dbReference type="EC" id="3.4.24.-" evidence="16"/>
<comment type="similarity">
    <text evidence="3 16">Belongs to the peptidase M8 family.</text>
</comment>
<dbReference type="GeneID" id="40316869"/>
<keyword evidence="7 16" id="KW-0378">Hydrolase</keyword>
<feature type="transmembrane region" description="Helical" evidence="18">
    <location>
        <begin position="37"/>
        <end position="54"/>
    </location>
</feature>
<keyword evidence="13" id="KW-1015">Disulfide bond</keyword>
<dbReference type="OrthoDB" id="527990at2759"/>
<evidence type="ECO:0000256" key="18">
    <source>
        <dbReference type="SAM" id="Phobius"/>
    </source>
</evidence>
<evidence type="ECO:0000256" key="2">
    <source>
        <dbReference type="ARBA" id="ARBA00004370"/>
    </source>
</evidence>
<dbReference type="PANTHER" id="PTHR10942:SF0">
    <property type="entry name" value="LEISHMANOLYSIN-LIKE PEPTIDASE"/>
    <property type="match status" value="1"/>
</dbReference>
<evidence type="ECO:0000256" key="6">
    <source>
        <dbReference type="ARBA" id="ARBA00022729"/>
    </source>
</evidence>
<comment type="caution">
    <text evidence="19">The sequence shown here is derived from an EMBL/GenBank/DDBJ whole genome shotgun (WGS) entry which is preliminary data.</text>
</comment>
<dbReference type="PRINTS" id="PR00782">
    <property type="entry name" value="LSHMANOLYSIN"/>
</dbReference>
<keyword evidence="20" id="KW-1185">Reference proteome</keyword>
<dbReference type="InterPro" id="IPR001577">
    <property type="entry name" value="Peptidase_M8"/>
</dbReference>
<evidence type="ECO:0000256" key="12">
    <source>
        <dbReference type="ARBA" id="ARBA00023145"/>
    </source>
</evidence>
<keyword evidence="11 18" id="KW-0472">Membrane</keyword>
<evidence type="ECO:0000256" key="15">
    <source>
        <dbReference type="PIRSR" id="PIRSR601577-2"/>
    </source>
</evidence>
<dbReference type="GO" id="GO:0005737">
    <property type="term" value="C:cytoplasm"/>
    <property type="evidence" value="ECO:0007669"/>
    <property type="project" value="TreeGrafter"/>
</dbReference>
<feature type="binding site" evidence="15">
    <location>
        <position position="20"/>
    </location>
    <ligand>
        <name>Zn(2+)</name>
        <dbReference type="ChEBI" id="CHEBI:29105"/>
        <note>catalytic</note>
    </ligand>
</feature>
<evidence type="ECO:0000256" key="13">
    <source>
        <dbReference type="ARBA" id="ARBA00023157"/>
    </source>
</evidence>
<keyword evidence="10 15" id="KW-0482">Metalloprotease</keyword>
<evidence type="ECO:0000256" key="17">
    <source>
        <dbReference type="SAM" id="MobiDB-lite"/>
    </source>
</evidence>
<evidence type="ECO:0000313" key="19">
    <source>
        <dbReference type="EMBL" id="RNF22368.1"/>
    </source>
</evidence>
<evidence type="ECO:0000313" key="20">
    <source>
        <dbReference type="Proteomes" id="UP000284403"/>
    </source>
</evidence>
<evidence type="ECO:0000256" key="7">
    <source>
        <dbReference type="ARBA" id="ARBA00022801"/>
    </source>
</evidence>
<evidence type="ECO:0000256" key="9">
    <source>
        <dbReference type="ARBA" id="ARBA00022889"/>
    </source>
</evidence>
<proteinExistence type="inferred from homology"/>
<reference evidence="19 20" key="1">
    <citation type="journal article" date="2018" name="BMC Genomics">
        <title>Genomic comparison of Trypanosoma conorhini and Trypanosoma rangeli to Trypanosoma cruzi strains of high and low virulence.</title>
        <authorList>
            <person name="Bradwell K.R."/>
            <person name="Koparde V.N."/>
            <person name="Matveyev A.V."/>
            <person name="Serrano M.G."/>
            <person name="Alves J.M."/>
            <person name="Parikh H."/>
            <person name="Huang B."/>
            <person name="Lee V."/>
            <person name="Espinosa-Alvarez O."/>
            <person name="Ortiz P.A."/>
            <person name="Costa-Martins A.G."/>
            <person name="Teixeira M.M."/>
            <person name="Buck G.A."/>
        </authorList>
    </citation>
    <scope>NUCLEOTIDE SEQUENCE [LARGE SCALE GENOMIC DNA]</scope>
    <source>
        <strain evidence="19 20">025E</strain>
    </source>
</reference>
<dbReference type="Proteomes" id="UP000284403">
    <property type="component" value="Unassembled WGS sequence"/>
</dbReference>
<feature type="compositionally biased region" description="Basic and acidic residues" evidence="17">
    <location>
        <begin position="244"/>
        <end position="264"/>
    </location>
</feature>
<dbReference type="GO" id="GO:0016020">
    <property type="term" value="C:membrane"/>
    <property type="evidence" value="ECO:0007669"/>
    <property type="project" value="UniProtKB-SubCell"/>
</dbReference>
<dbReference type="SUPFAM" id="SSF55486">
    <property type="entry name" value="Metalloproteases ('zincins'), catalytic domain"/>
    <property type="match status" value="1"/>
</dbReference>